<dbReference type="RefSeq" id="WP_344714999.1">
    <property type="nucleotide sequence ID" value="NZ_BAAAWH010000001.1"/>
</dbReference>
<evidence type="ECO:0000256" key="2">
    <source>
        <dbReference type="ARBA" id="ARBA00022643"/>
    </source>
</evidence>
<keyword evidence="2" id="KW-0288">FMN</keyword>
<dbReference type="EC" id="1.14.-.-" evidence="7"/>
<dbReference type="Gene3D" id="3.20.20.30">
    <property type="entry name" value="Luciferase-like domain"/>
    <property type="match status" value="1"/>
</dbReference>
<organism evidence="7 8">
    <name type="scientific">Microbacterium terregens</name>
    <dbReference type="NCBI Taxonomy" id="69363"/>
    <lineage>
        <taxon>Bacteria</taxon>
        <taxon>Bacillati</taxon>
        <taxon>Actinomycetota</taxon>
        <taxon>Actinomycetes</taxon>
        <taxon>Micrococcales</taxon>
        <taxon>Microbacteriaceae</taxon>
        <taxon>Microbacterium</taxon>
    </lineage>
</organism>
<dbReference type="Proteomes" id="UP001589611">
    <property type="component" value="Unassembled WGS sequence"/>
</dbReference>
<feature type="domain" description="Luciferase-like" evidence="6">
    <location>
        <begin position="35"/>
        <end position="385"/>
    </location>
</feature>
<name>A0ABV5T4W2_9MICO</name>
<evidence type="ECO:0000313" key="8">
    <source>
        <dbReference type="Proteomes" id="UP001589611"/>
    </source>
</evidence>
<keyword evidence="4 7" id="KW-0503">Monooxygenase</keyword>
<accession>A0ABV5T4W2</accession>
<dbReference type="NCBIfam" id="TIGR03860">
    <property type="entry name" value="FMN_nitrolo"/>
    <property type="match status" value="1"/>
</dbReference>
<comment type="similarity">
    <text evidence="5">Belongs to the NtaA/SnaA/DszA monooxygenase family.</text>
</comment>
<sequence>MSTPRGQMVLTMFMLSSGFQMDSWRDPRSRSEEIGELSLIADMATAAERAKLHAVFFGDGVDVGTIRDNNIRNTGLYEPISSMGALIGATDKIGLVGSVSTTFSEPYNVARQLTGLDRLSGGRVGWNIVTSLFGGYQNFGQSEMPSPEARYRRAQEFVDVALKLWDSWSDDAVLNDRVSGQWADISKIRDIDYEGEHFSVKGALNMPRSPQGHPVLFQAGQSPAGLQLGASVADAIYTAQPDLESMRVFSDRVRAQAVTSGRDPGSIKILPGVVPIVGRTAREAEELSQELESFIDLVAGRRRLSFAAGISIDDLDLEESIPAERFVEGPQNSSRWHSFRRMALEEGLTVRQMIVAFARAGGHRILIGSAEDVARDMIDWFDRGVCDGFNLDPPSIPDGMNRMLELLVPLLQERGYFQTDYTGDTLRERMGFARPAGR</sequence>
<dbReference type="Pfam" id="PF00296">
    <property type="entry name" value="Bac_luciferase"/>
    <property type="match status" value="1"/>
</dbReference>
<keyword evidence="3 7" id="KW-0560">Oxidoreductase</keyword>
<proteinExistence type="inferred from homology"/>
<gene>
    <name evidence="7" type="ORF">ACFFPJ_14015</name>
</gene>
<dbReference type="EMBL" id="JBHMBE010000004">
    <property type="protein sequence ID" value="MFB9646912.1"/>
    <property type="molecule type" value="Genomic_DNA"/>
</dbReference>
<reference evidence="7 8" key="1">
    <citation type="submission" date="2024-09" db="EMBL/GenBank/DDBJ databases">
        <authorList>
            <person name="Sun Q."/>
            <person name="Mori K."/>
        </authorList>
    </citation>
    <scope>NUCLEOTIDE SEQUENCE [LARGE SCALE GENOMIC DNA]</scope>
    <source>
        <strain evidence="7 8">JCM 1342</strain>
    </source>
</reference>
<keyword evidence="1" id="KW-0285">Flavoprotein</keyword>
<evidence type="ECO:0000313" key="7">
    <source>
        <dbReference type="EMBL" id="MFB9646912.1"/>
    </source>
</evidence>
<dbReference type="GO" id="GO:0004497">
    <property type="term" value="F:monooxygenase activity"/>
    <property type="evidence" value="ECO:0007669"/>
    <property type="project" value="UniProtKB-KW"/>
</dbReference>
<dbReference type="InterPro" id="IPR016215">
    <property type="entry name" value="NTA_MOA"/>
</dbReference>
<dbReference type="PANTHER" id="PTHR30011">
    <property type="entry name" value="ALKANESULFONATE MONOOXYGENASE-RELATED"/>
    <property type="match status" value="1"/>
</dbReference>
<dbReference type="SUPFAM" id="SSF51679">
    <property type="entry name" value="Bacterial luciferase-like"/>
    <property type="match status" value="1"/>
</dbReference>
<evidence type="ECO:0000259" key="6">
    <source>
        <dbReference type="Pfam" id="PF00296"/>
    </source>
</evidence>
<dbReference type="CDD" id="cd01095">
    <property type="entry name" value="Nitrilotriacetate_monoxgenase"/>
    <property type="match status" value="1"/>
</dbReference>
<evidence type="ECO:0000256" key="4">
    <source>
        <dbReference type="ARBA" id="ARBA00023033"/>
    </source>
</evidence>
<dbReference type="InterPro" id="IPR011251">
    <property type="entry name" value="Luciferase-like_dom"/>
</dbReference>
<evidence type="ECO:0000256" key="1">
    <source>
        <dbReference type="ARBA" id="ARBA00022630"/>
    </source>
</evidence>
<evidence type="ECO:0000256" key="3">
    <source>
        <dbReference type="ARBA" id="ARBA00023002"/>
    </source>
</evidence>
<evidence type="ECO:0000256" key="5">
    <source>
        <dbReference type="ARBA" id="ARBA00033748"/>
    </source>
</evidence>
<keyword evidence="8" id="KW-1185">Reference proteome</keyword>
<dbReference type="PIRSF" id="PIRSF000337">
    <property type="entry name" value="NTA_MOA"/>
    <property type="match status" value="1"/>
</dbReference>
<dbReference type="PANTHER" id="PTHR30011:SF16">
    <property type="entry name" value="C2H2 FINGER DOMAIN TRANSCRIPTION FACTOR (EUROFUNG)-RELATED"/>
    <property type="match status" value="1"/>
</dbReference>
<protein>
    <submittedName>
        <fullName evidence="7">NtaA/DmoA family FMN-dependent monooxygenase</fullName>
        <ecNumber evidence="7">1.14.-.-</ecNumber>
    </submittedName>
</protein>
<dbReference type="InterPro" id="IPR036661">
    <property type="entry name" value="Luciferase-like_sf"/>
</dbReference>
<dbReference type="InterPro" id="IPR051260">
    <property type="entry name" value="Diverse_substr_monoxygenases"/>
</dbReference>
<comment type="caution">
    <text evidence="7">The sequence shown here is derived from an EMBL/GenBank/DDBJ whole genome shotgun (WGS) entry which is preliminary data.</text>
</comment>